<dbReference type="GO" id="GO:0005096">
    <property type="term" value="F:GTPase activator activity"/>
    <property type="evidence" value="ECO:0007669"/>
    <property type="project" value="UniProtKB-KW"/>
</dbReference>
<dbReference type="GO" id="GO:0042254">
    <property type="term" value="P:ribosome biogenesis"/>
    <property type="evidence" value="ECO:0007669"/>
    <property type="project" value="UniProtKB-KW"/>
</dbReference>
<comment type="caution">
    <text evidence="4">The sequence shown here is derived from an EMBL/GenBank/DDBJ whole genome shotgun (WGS) entry which is preliminary data.</text>
</comment>
<keyword evidence="1" id="KW-0343">GTPase activation</keyword>
<dbReference type="NCBIfam" id="NF003560">
    <property type="entry name" value="PRK05244.1-1"/>
    <property type="match status" value="1"/>
</dbReference>
<evidence type="ECO:0000256" key="3">
    <source>
        <dbReference type="SAM" id="MobiDB-lite"/>
    </source>
</evidence>
<organism evidence="4 5">
    <name type="scientific">Litorilituus lipolyticus</name>
    <dbReference type="NCBI Taxonomy" id="2491017"/>
    <lineage>
        <taxon>Bacteria</taxon>
        <taxon>Pseudomonadati</taxon>
        <taxon>Pseudomonadota</taxon>
        <taxon>Gammaproteobacteria</taxon>
        <taxon>Alteromonadales</taxon>
        <taxon>Colwelliaceae</taxon>
        <taxon>Litorilituus</taxon>
    </lineage>
</organism>
<feature type="compositionally biased region" description="Basic and acidic residues" evidence="3">
    <location>
        <begin position="61"/>
        <end position="84"/>
    </location>
</feature>
<keyword evidence="2" id="KW-0690">Ribosome biogenesis</keyword>
<dbReference type="OrthoDB" id="5677577at2"/>
<dbReference type="Proteomes" id="UP000315303">
    <property type="component" value="Unassembled WGS sequence"/>
</dbReference>
<feature type="region of interest" description="Disordered" evidence="3">
    <location>
        <begin position="1"/>
        <end position="89"/>
    </location>
</feature>
<dbReference type="EMBL" id="SAWY01000036">
    <property type="protein sequence ID" value="TPH13470.1"/>
    <property type="molecule type" value="Genomic_DNA"/>
</dbReference>
<sequence>MSRKKKSRKPASAPIAKPKLSKAELANVEKRVRKKTGKQAGNRQQEAKVDSKNTTNQQSQKDPRLGSKKPIELGKLATKAEKAQKPVKKPVPLAAVRPVSISQEQTAQQMLLAIEQDEKLQLIITKQEDDLELTEAEVDYYNDMMERHQALTDELGVDEEALEQSSKSIDEESLWDKLDSHDFSDFDKE</sequence>
<dbReference type="RefSeq" id="WP_140605001.1">
    <property type="nucleotide sequence ID" value="NZ_SAWY01000036.1"/>
</dbReference>
<protein>
    <submittedName>
        <fullName evidence="4">GTPase-activating protein</fullName>
    </submittedName>
</protein>
<evidence type="ECO:0000256" key="1">
    <source>
        <dbReference type="ARBA" id="ARBA00022468"/>
    </source>
</evidence>
<reference evidence="4 5" key="1">
    <citation type="submission" date="2019-01" db="EMBL/GenBank/DDBJ databases">
        <title>Litorilituus lipolytica sp. nov., isolated from intertidal sand of the Yellow Sea in China.</title>
        <authorList>
            <person name="Liu A."/>
        </authorList>
    </citation>
    <scope>NUCLEOTIDE SEQUENCE [LARGE SCALE GENOMIC DNA]</scope>
    <source>
        <strain evidence="4 5">RZ04</strain>
    </source>
</reference>
<dbReference type="InterPro" id="IPR007336">
    <property type="entry name" value="YihI"/>
</dbReference>
<accession>A0A502KP01</accession>
<evidence type="ECO:0000313" key="5">
    <source>
        <dbReference type="Proteomes" id="UP000315303"/>
    </source>
</evidence>
<gene>
    <name evidence="4" type="ORF">EPA86_14885</name>
</gene>
<name>A0A502KP01_9GAMM</name>
<evidence type="ECO:0000256" key="2">
    <source>
        <dbReference type="ARBA" id="ARBA00022517"/>
    </source>
</evidence>
<keyword evidence="5" id="KW-1185">Reference proteome</keyword>
<feature type="region of interest" description="Disordered" evidence="3">
    <location>
        <begin position="151"/>
        <end position="174"/>
    </location>
</feature>
<dbReference type="Pfam" id="PF04220">
    <property type="entry name" value="YihI"/>
    <property type="match status" value="1"/>
</dbReference>
<dbReference type="AlphaFoldDB" id="A0A502KP01"/>
<evidence type="ECO:0000313" key="4">
    <source>
        <dbReference type="EMBL" id="TPH13470.1"/>
    </source>
</evidence>
<proteinExistence type="predicted"/>